<dbReference type="InterPro" id="IPR041715">
    <property type="entry name" value="HisRS-like_core"/>
</dbReference>
<evidence type="ECO:0000256" key="6">
    <source>
        <dbReference type="ARBA" id="ARBA00022605"/>
    </source>
</evidence>
<organism evidence="12 13">
    <name type="scientific">Anaerotalea alkaliphila</name>
    <dbReference type="NCBI Taxonomy" id="2662126"/>
    <lineage>
        <taxon>Bacteria</taxon>
        <taxon>Bacillati</taxon>
        <taxon>Bacillota</taxon>
        <taxon>Clostridia</taxon>
        <taxon>Eubacteriales</taxon>
        <taxon>Anaerotalea</taxon>
    </lineage>
</organism>
<dbReference type="GO" id="GO:0000105">
    <property type="term" value="P:L-histidine biosynthetic process"/>
    <property type="evidence" value="ECO:0007669"/>
    <property type="project" value="UniProtKB-UniRule"/>
</dbReference>
<reference evidence="12 13" key="1">
    <citation type="submission" date="2020-01" db="EMBL/GenBank/DDBJ databases">
        <title>Anaeroalcalibacter tamaniensis gen. nov., sp. nov., moderately halophilic strictly anaerobic fermenter bacterium from mud volcano of Taman peninsula.</title>
        <authorList>
            <person name="Frolova A."/>
            <person name="Merkel A.Y."/>
            <person name="Slobodkin A.I."/>
        </authorList>
    </citation>
    <scope>NUCLEOTIDE SEQUENCE [LARGE SCALE GENOMIC DNA]</scope>
    <source>
        <strain evidence="12 13">F-3ap</strain>
    </source>
</reference>
<evidence type="ECO:0000256" key="10">
    <source>
        <dbReference type="PIRSR" id="PIRSR001549-1"/>
    </source>
</evidence>
<feature type="binding site" evidence="10">
    <location>
        <begin position="81"/>
        <end position="83"/>
    </location>
    <ligand>
        <name>L-histidine</name>
        <dbReference type="ChEBI" id="CHEBI:57595"/>
    </ligand>
</feature>
<comment type="function">
    <text evidence="8 9">Required for the first step of histidine biosynthesis. May allow the feedback regulation of ATP phosphoribosyltransferase activity by histidine.</text>
</comment>
<dbReference type="PANTHER" id="PTHR43707:SF6">
    <property type="entry name" value="ATP PHOSPHORIBOSYLTRANSFERASE REGULATORY SUBUNIT"/>
    <property type="match status" value="1"/>
</dbReference>
<dbReference type="InterPro" id="IPR004517">
    <property type="entry name" value="HisZ"/>
</dbReference>
<evidence type="ECO:0000256" key="8">
    <source>
        <dbReference type="ARBA" id="ARBA00025246"/>
    </source>
</evidence>
<evidence type="ECO:0000256" key="4">
    <source>
        <dbReference type="ARBA" id="ARBA00020397"/>
    </source>
</evidence>
<evidence type="ECO:0000256" key="1">
    <source>
        <dbReference type="ARBA" id="ARBA00004496"/>
    </source>
</evidence>
<accession>A0A7X5KNA8</accession>
<protein>
    <recommendedName>
        <fullName evidence="4 9">ATP phosphoribosyltransferase regulatory subunit</fullName>
    </recommendedName>
</protein>
<dbReference type="NCBIfam" id="TIGR00443">
    <property type="entry name" value="hisZ_biosyn_reg"/>
    <property type="match status" value="1"/>
</dbReference>
<dbReference type="GO" id="GO:0004821">
    <property type="term" value="F:histidine-tRNA ligase activity"/>
    <property type="evidence" value="ECO:0007669"/>
    <property type="project" value="TreeGrafter"/>
</dbReference>
<keyword evidence="5 9" id="KW-0963">Cytoplasm</keyword>
<feature type="binding site" evidence="10">
    <location>
        <position position="111"/>
    </location>
    <ligand>
        <name>L-histidine</name>
        <dbReference type="ChEBI" id="CHEBI:57595"/>
    </ligand>
</feature>
<dbReference type="PIRSF" id="PIRSF001549">
    <property type="entry name" value="His-tRNA_synth"/>
    <property type="match status" value="1"/>
</dbReference>
<name>A0A7X5KNA8_9FIRM</name>
<dbReference type="UniPathway" id="UPA00031">
    <property type="reaction ID" value="UER00006"/>
</dbReference>
<comment type="subunit">
    <text evidence="9">Heteromultimer composed of HisG and HisZ subunits.</text>
</comment>
<dbReference type="CDD" id="cd00773">
    <property type="entry name" value="HisRS-like_core"/>
    <property type="match status" value="1"/>
</dbReference>
<keyword evidence="12" id="KW-0328">Glycosyltransferase</keyword>
<proteinExistence type="inferred from homology"/>
<keyword evidence="6 9" id="KW-0028">Amino-acid biosynthesis</keyword>
<evidence type="ECO:0000256" key="2">
    <source>
        <dbReference type="ARBA" id="ARBA00004667"/>
    </source>
</evidence>
<comment type="caution">
    <text evidence="12">The sequence shown here is derived from an EMBL/GenBank/DDBJ whole genome shotgun (WGS) entry which is preliminary data.</text>
</comment>
<comment type="pathway">
    <text evidence="2 9">Amino-acid biosynthesis; L-histidine biosynthesis; L-histidine from 5-phospho-alpha-D-ribose 1-diphosphate: step 1/9.</text>
</comment>
<dbReference type="Pfam" id="PF13393">
    <property type="entry name" value="tRNA-synt_His"/>
    <property type="match status" value="1"/>
</dbReference>
<keyword evidence="13" id="KW-1185">Reference proteome</keyword>
<dbReference type="EMBL" id="JAAEEH010000052">
    <property type="protein sequence ID" value="NDL68674.1"/>
    <property type="molecule type" value="Genomic_DNA"/>
</dbReference>
<feature type="domain" description="Aminoacyl-transfer RNA synthetases class-II family profile" evidence="11">
    <location>
        <begin position="25"/>
        <end position="332"/>
    </location>
</feature>
<dbReference type="InterPro" id="IPR004516">
    <property type="entry name" value="HisRS/HisZ"/>
</dbReference>
<feature type="binding site" evidence="10">
    <location>
        <position position="129"/>
    </location>
    <ligand>
        <name>L-histidine</name>
        <dbReference type="ChEBI" id="CHEBI:57595"/>
    </ligand>
</feature>
<evidence type="ECO:0000256" key="5">
    <source>
        <dbReference type="ARBA" id="ARBA00022490"/>
    </source>
</evidence>
<gene>
    <name evidence="9 12" type="primary">hisZ</name>
    <name evidence="12" type="ORF">GXN74_13095</name>
</gene>
<keyword evidence="12" id="KW-0808">Transferase</keyword>
<keyword evidence="7 9" id="KW-0368">Histidine biosynthesis</keyword>
<evidence type="ECO:0000313" key="13">
    <source>
        <dbReference type="Proteomes" id="UP000461585"/>
    </source>
</evidence>
<dbReference type="GO" id="GO:0140096">
    <property type="term" value="F:catalytic activity, acting on a protein"/>
    <property type="evidence" value="ECO:0007669"/>
    <property type="project" value="UniProtKB-ARBA"/>
</dbReference>
<dbReference type="PROSITE" id="PS50862">
    <property type="entry name" value="AA_TRNA_LIGASE_II"/>
    <property type="match status" value="1"/>
</dbReference>
<sequence length="421" mass="47274">MNDRLLHTPEGVRDIHCNETATKVEIENRILSVFHRHGFKQVQTPSFEYFDVYARDQKTTDARMMYRFFDRDGSILCLRPDITPSIARFASVYYGMEHTPKRFAYLGNTYRNNESYQLKLKEFTQAGVELIGEDLPDADAETVAMAVNGFLATGLTEFQIDLGHAGFFRGLVEEAGIGEEYLGELLRLVDEKNYIALEELLESLSIGEELKETLLQLPKFFGQVEVLEQARKSTKNPKSLAALDRLEQVYEILKSYEVDRYISFDLGMVSQTEYYTGIIFRGFTFGTGVSIVDGGRYDSLLASFGMDAPAIGFAILIDELLNALERQKIQIPIPQVDTLLLYAPETRATAVKVAQTLRMDGMSIETGLLGADFDTNLAYGRKNNIGGIMQFVSQKEVHLTNIGTGKKDVVDVDALLGQLQL</sequence>
<comment type="subcellular location">
    <subcellularLocation>
        <location evidence="1 9">Cytoplasm</location>
    </subcellularLocation>
</comment>
<evidence type="ECO:0000313" key="12">
    <source>
        <dbReference type="EMBL" id="NDL68674.1"/>
    </source>
</evidence>
<evidence type="ECO:0000256" key="7">
    <source>
        <dbReference type="ARBA" id="ARBA00023102"/>
    </source>
</evidence>
<dbReference type="Gene3D" id="3.30.930.10">
    <property type="entry name" value="Bira Bifunctional Protein, Domain 2"/>
    <property type="match status" value="1"/>
</dbReference>
<dbReference type="InterPro" id="IPR006195">
    <property type="entry name" value="aa-tRNA-synth_II"/>
</dbReference>
<dbReference type="HAMAP" id="MF_00125">
    <property type="entry name" value="HisZ"/>
    <property type="match status" value="1"/>
</dbReference>
<evidence type="ECO:0000256" key="9">
    <source>
        <dbReference type="HAMAP-Rule" id="MF_00125"/>
    </source>
</evidence>
<dbReference type="InterPro" id="IPR045864">
    <property type="entry name" value="aa-tRNA-synth_II/BPL/LPL"/>
</dbReference>
<dbReference type="GO" id="GO:0016757">
    <property type="term" value="F:glycosyltransferase activity"/>
    <property type="evidence" value="ECO:0007669"/>
    <property type="project" value="UniProtKB-KW"/>
</dbReference>
<dbReference type="SUPFAM" id="SSF55681">
    <property type="entry name" value="Class II aaRS and biotin synthetases"/>
    <property type="match status" value="1"/>
</dbReference>
<dbReference type="RefSeq" id="WP_162371395.1">
    <property type="nucleotide sequence ID" value="NZ_JAAEEH010000052.1"/>
</dbReference>
<feature type="binding site" evidence="10">
    <location>
        <position position="125"/>
    </location>
    <ligand>
        <name>L-histidine</name>
        <dbReference type="ChEBI" id="CHEBI:57595"/>
    </ligand>
</feature>
<comment type="miscellaneous">
    <text evidence="9">This function is generally fulfilled by the C-terminal part of HisG, which is missing in some bacteria such as this one.</text>
</comment>
<dbReference type="PANTHER" id="PTHR43707">
    <property type="entry name" value="HISTIDYL-TRNA SYNTHETASE"/>
    <property type="match status" value="1"/>
</dbReference>
<dbReference type="AlphaFoldDB" id="A0A7X5KNA8"/>
<evidence type="ECO:0000256" key="3">
    <source>
        <dbReference type="ARBA" id="ARBA00005539"/>
    </source>
</evidence>
<dbReference type="Proteomes" id="UP000461585">
    <property type="component" value="Unassembled WGS sequence"/>
</dbReference>
<dbReference type="GO" id="GO:0006427">
    <property type="term" value="P:histidyl-tRNA aminoacylation"/>
    <property type="evidence" value="ECO:0007669"/>
    <property type="project" value="TreeGrafter"/>
</dbReference>
<feature type="binding site" evidence="10">
    <location>
        <begin position="274"/>
        <end position="275"/>
    </location>
    <ligand>
        <name>L-histidine</name>
        <dbReference type="ChEBI" id="CHEBI:57595"/>
    </ligand>
</feature>
<evidence type="ECO:0000259" key="11">
    <source>
        <dbReference type="PROSITE" id="PS50862"/>
    </source>
</evidence>
<comment type="similarity">
    <text evidence="3 9">Belongs to the class-II aminoacyl-tRNA synthetase family. HisZ subfamily.</text>
</comment>
<dbReference type="GO" id="GO:0005737">
    <property type="term" value="C:cytoplasm"/>
    <property type="evidence" value="ECO:0007669"/>
    <property type="project" value="UniProtKB-SubCell"/>
</dbReference>